<sequence length="190" mass="20061">TPTPPTAPTPVTSAPALVAATAISTIVVAASTTVTTPTTATTTVSISPTTKGSKSPAKVSDGGSSSTDFKMVSSGLTENQLQLSVEVLTSHSCSEEGLEDAANVLLQLSRGDSGTRDTVLKLLLNGARHLGYTLCKQIGTLLAELREYNLEQQRRAQCETLSPDGLPEEQPQTTKLKGKMQSRFLRFRLS</sequence>
<feature type="compositionally biased region" description="Polar residues" evidence="1">
    <location>
        <begin position="62"/>
        <end position="71"/>
    </location>
</feature>
<reference evidence="2 3" key="1">
    <citation type="submission" date="2017-12" db="EMBL/GenBank/DDBJ databases">
        <title>High-resolution comparative analysis of great ape genomes.</title>
        <authorList>
            <person name="Pollen A."/>
            <person name="Hastie A."/>
            <person name="Hormozdiari F."/>
            <person name="Dougherty M."/>
            <person name="Liu R."/>
            <person name="Chaisson M."/>
            <person name="Hoppe E."/>
            <person name="Hill C."/>
            <person name="Pang A."/>
            <person name="Hillier L."/>
            <person name="Baker C."/>
            <person name="Armstrong J."/>
            <person name="Shendure J."/>
            <person name="Paten B."/>
            <person name="Wilson R."/>
            <person name="Chao H."/>
            <person name="Schneider V."/>
            <person name="Ventura M."/>
            <person name="Kronenberg Z."/>
            <person name="Murali S."/>
            <person name="Gordon D."/>
            <person name="Cantsilieris S."/>
            <person name="Munson K."/>
            <person name="Nelson B."/>
            <person name="Raja A."/>
            <person name="Underwood J."/>
            <person name="Diekhans M."/>
            <person name="Fiddes I."/>
            <person name="Haussler D."/>
            <person name="Eichler E."/>
        </authorList>
    </citation>
    <scope>NUCLEOTIDE SEQUENCE [LARGE SCALE GENOMIC DNA]</scope>
    <source>
        <strain evidence="2">Yerkes chimp pedigree #C0471</strain>
    </source>
</reference>
<organism evidence="2 3">
    <name type="scientific">Pan troglodytes</name>
    <name type="common">Chimpanzee</name>
    <dbReference type="NCBI Taxonomy" id="9598"/>
    <lineage>
        <taxon>Eukaryota</taxon>
        <taxon>Metazoa</taxon>
        <taxon>Chordata</taxon>
        <taxon>Craniata</taxon>
        <taxon>Vertebrata</taxon>
        <taxon>Euteleostomi</taxon>
        <taxon>Mammalia</taxon>
        <taxon>Eutheria</taxon>
        <taxon>Euarchontoglires</taxon>
        <taxon>Primates</taxon>
        <taxon>Haplorrhini</taxon>
        <taxon>Catarrhini</taxon>
        <taxon>Hominidae</taxon>
        <taxon>Pan</taxon>
    </lineage>
</organism>
<feature type="non-terminal residue" evidence="2">
    <location>
        <position position="1"/>
    </location>
</feature>
<dbReference type="AlphaFoldDB" id="A0A2J8J9T8"/>
<feature type="compositionally biased region" description="Low complexity" evidence="1">
    <location>
        <begin position="37"/>
        <end position="50"/>
    </location>
</feature>
<dbReference type="EMBL" id="NBAG03000496">
    <property type="protein sequence ID" value="PNI19535.1"/>
    <property type="molecule type" value="Genomic_DNA"/>
</dbReference>
<feature type="region of interest" description="Disordered" evidence="1">
    <location>
        <begin position="37"/>
        <end position="71"/>
    </location>
</feature>
<protein>
    <submittedName>
        <fullName evidence="2">HUWE1 isoform 15</fullName>
    </submittedName>
</protein>
<accession>A0A2J8J9T8</accession>
<dbReference type="Proteomes" id="UP000236370">
    <property type="component" value="Unassembled WGS sequence"/>
</dbReference>
<evidence type="ECO:0000256" key="1">
    <source>
        <dbReference type="SAM" id="MobiDB-lite"/>
    </source>
</evidence>
<comment type="caution">
    <text evidence="2">The sequence shown here is derived from an EMBL/GenBank/DDBJ whole genome shotgun (WGS) entry which is preliminary data.</text>
</comment>
<name>A0A2J8J9T8_PANTR</name>
<evidence type="ECO:0000313" key="3">
    <source>
        <dbReference type="Proteomes" id="UP000236370"/>
    </source>
</evidence>
<evidence type="ECO:0000313" key="2">
    <source>
        <dbReference type="EMBL" id="PNI19535.1"/>
    </source>
</evidence>
<gene>
    <name evidence="2" type="ORF">CK820_G0049566</name>
</gene>
<proteinExistence type="predicted"/>